<gene>
    <name evidence="2" type="ORF">NLU13_3244</name>
</gene>
<dbReference type="AlphaFoldDB" id="A0AA39GMG5"/>
<dbReference type="EMBL" id="JAPDFR010000002">
    <property type="protein sequence ID" value="KAK0389669.1"/>
    <property type="molecule type" value="Genomic_DNA"/>
</dbReference>
<feature type="region of interest" description="Disordered" evidence="1">
    <location>
        <begin position="288"/>
        <end position="309"/>
    </location>
</feature>
<protein>
    <submittedName>
        <fullName evidence="2">Uncharacterized protein</fullName>
    </submittedName>
</protein>
<sequence>MSLSRAFTTRRMRMSNDLAESKVPQRSGTHKGALPHNIRTKISGPVELVHTTNMLSYNAPDLPRSASSTSTAKSDTDSDALSTAESTPPTSPDACLTDDCPSPQPNHLSSYFMAPGKPVSPDLQPESAPAIPKRSPSHTKKNSYDAIARQRSISQMSRDSGRTISSKPSLTFSRSSSTSTRASSTSYTSSAQHFSKQVPPPVPSAASPTGSPQLQQGPLPRSIPEAHPFGAELAQVTELAEEYSMRDSPHILDEDEQYLEAHGLVKLSADDYMNDVQEIFSAFLQQAPKRAPSRSIPRQQPPATGPMWI</sequence>
<feature type="compositionally biased region" description="Low complexity" evidence="1">
    <location>
        <begin position="165"/>
        <end position="190"/>
    </location>
</feature>
<evidence type="ECO:0000313" key="2">
    <source>
        <dbReference type="EMBL" id="KAK0389669.1"/>
    </source>
</evidence>
<feature type="compositionally biased region" description="Low complexity" evidence="1">
    <location>
        <begin position="65"/>
        <end position="87"/>
    </location>
</feature>
<evidence type="ECO:0000256" key="1">
    <source>
        <dbReference type="SAM" id="MobiDB-lite"/>
    </source>
</evidence>
<organism evidence="2 3">
    <name type="scientific">Sarocladium strictum</name>
    <name type="common">Black bundle disease fungus</name>
    <name type="synonym">Acremonium strictum</name>
    <dbReference type="NCBI Taxonomy" id="5046"/>
    <lineage>
        <taxon>Eukaryota</taxon>
        <taxon>Fungi</taxon>
        <taxon>Dikarya</taxon>
        <taxon>Ascomycota</taxon>
        <taxon>Pezizomycotina</taxon>
        <taxon>Sordariomycetes</taxon>
        <taxon>Hypocreomycetidae</taxon>
        <taxon>Hypocreales</taxon>
        <taxon>Sarocladiaceae</taxon>
        <taxon>Sarocladium</taxon>
    </lineage>
</organism>
<proteinExistence type="predicted"/>
<feature type="compositionally biased region" description="Pro residues" evidence="1">
    <location>
        <begin position="299"/>
        <end position="309"/>
    </location>
</feature>
<comment type="caution">
    <text evidence="2">The sequence shown here is derived from an EMBL/GenBank/DDBJ whole genome shotgun (WGS) entry which is preliminary data.</text>
</comment>
<dbReference type="Proteomes" id="UP001175261">
    <property type="component" value="Unassembled WGS sequence"/>
</dbReference>
<feature type="region of interest" description="Disordered" evidence="1">
    <location>
        <begin position="57"/>
        <end position="225"/>
    </location>
</feature>
<accession>A0AA39GMG5</accession>
<feature type="region of interest" description="Disordered" evidence="1">
    <location>
        <begin position="1"/>
        <end position="39"/>
    </location>
</feature>
<evidence type="ECO:0000313" key="3">
    <source>
        <dbReference type="Proteomes" id="UP001175261"/>
    </source>
</evidence>
<name>A0AA39GMG5_SARSR</name>
<keyword evidence="3" id="KW-1185">Reference proteome</keyword>
<feature type="compositionally biased region" description="Polar residues" evidence="1">
    <location>
        <begin position="151"/>
        <end position="164"/>
    </location>
</feature>
<reference evidence="2" key="1">
    <citation type="submission" date="2022-10" db="EMBL/GenBank/DDBJ databases">
        <title>Determination and structural analysis of whole genome sequence of Sarocladium strictum F4-1.</title>
        <authorList>
            <person name="Hu L."/>
            <person name="Jiang Y."/>
        </authorList>
    </citation>
    <scope>NUCLEOTIDE SEQUENCE</scope>
    <source>
        <strain evidence="2">F4-1</strain>
    </source>
</reference>